<feature type="region of interest" description="Disordered" evidence="1">
    <location>
        <begin position="251"/>
        <end position="278"/>
    </location>
</feature>
<feature type="compositionally biased region" description="Basic residues" evidence="1">
    <location>
        <begin position="113"/>
        <end position="125"/>
    </location>
</feature>
<dbReference type="AlphaFoldDB" id="A0A8B8YNG0"/>
<keyword evidence="2" id="KW-1185">Reference proteome</keyword>
<accession>A0A8B8YNG0</accession>
<evidence type="ECO:0000256" key="1">
    <source>
        <dbReference type="SAM" id="MobiDB-lite"/>
    </source>
</evidence>
<dbReference type="RefSeq" id="XP_036723384.1">
    <property type="nucleotide sequence ID" value="XM_036867489.1"/>
</dbReference>
<dbReference type="KEGG" id="bmus:118902828"/>
<feature type="compositionally biased region" description="Basic and acidic residues" evidence="1">
    <location>
        <begin position="181"/>
        <end position="201"/>
    </location>
</feature>
<dbReference type="GeneID" id="118902828"/>
<evidence type="ECO:0000313" key="3">
    <source>
        <dbReference type="RefSeq" id="XP_036723384.1"/>
    </source>
</evidence>
<gene>
    <name evidence="3" type="primary">PANO1</name>
</gene>
<protein>
    <submittedName>
        <fullName evidence="3">Proapoptotic nucleolar protein 1</fullName>
    </submittedName>
</protein>
<evidence type="ECO:0000313" key="2">
    <source>
        <dbReference type="Proteomes" id="UP000694857"/>
    </source>
</evidence>
<dbReference type="CTD" id="101927423"/>
<organism evidence="2 3">
    <name type="scientific">Balaenoptera musculus</name>
    <name type="common">Blue whale</name>
    <dbReference type="NCBI Taxonomy" id="9771"/>
    <lineage>
        <taxon>Eukaryota</taxon>
        <taxon>Metazoa</taxon>
        <taxon>Chordata</taxon>
        <taxon>Craniata</taxon>
        <taxon>Vertebrata</taxon>
        <taxon>Euteleostomi</taxon>
        <taxon>Mammalia</taxon>
        <taxon>Eutheria</taxon>
        <taxon>Laurasiatheria</taxon>
        <taxon>Artiodactyla</taxon>
        <taxon>Whippomorpha</taxon>
        <taxon>Cetacea</taxon>
        <taxon>Mysticeti</taxon>
        <taxon>Balaenopteridae</taxon>
        <taxon>Balaenoptera</taxon>
    </lineage>
</organism>
<feature type="region of interest" description="Disordered" evidence="1">
    <location>
        <begin position="1"/>
        <end position="220"/>
    </location>
</feature>
<reference evidence="3" key="1">
    <citation type="submission" date="2025-08" db="UniProtKB">
        <authorList>
            <consortium name="RefSeq"/>
        </authorList>
    </citation>
    <scope>IDENTIFICATION</scope>
    <source>
        <tissue evidence="3">Epidermis and Blubber</tissue>
    </source>
</reference>
<sequence>MATGKPLRQGGRIRSCSRLEPPGTRSHCSGGGGQLRSQSGWGPRKAEGERKPERASFPFKSPDGRRPDPAARGRKCRERFPSELPESLFGRRPGRAASLGGGLRAEPCAPWRPRSRRRRRRRRPPRSPPGAPPPGPSPGPAPGPGPRRPRGAPRARAGERAPLTRSSRSAPRSRRSQVHVRPADCPRSRRGRAERGRERPPARVTLHAAPRRRCHPGPATPTFRTVAELEVSGLRGRWAGFLQCRLSLATKRESRPGEGRKERNTMGRGPATEKSPRLEIPPPEAFFGCFFLSGAGELLPSVDICPSNDFSDVILSGVGPGCPRVVHRRGCAWGHLMDAAHPPGNFRTYHGAETTEGAEDRKMHPELHVFLKLEPTHLLSDVWSLVLSLSPKGMSP</sequence>
<feature type="compositionally biased region" description="Basic and acidic residues" evidence="1">
    <location>
        <begin position="251"/>
        <end position="265"/>
    </location>
</feature>
<feature type="compositionally biased region" description="Basic and acidic residues" evidence="1">
    <location>
        <begin position="62"/>
        <end position="71"/>
    </location>
</feature>
<feature type="compositionally biased region" description="Pro residues" evidence="1">
    <location>
        <begin position="126"/>
        <end position="146"/>
    </location>
</feature>
<proteinExistence type="predicted"/>
<feature type="compositionally biased region" description="Basic and acidic residues" evidence="1">
    <location>
        <begin position="44"/>
        <end position="54"/>
    </location>
</feature>
<dbReference type="Proteomes" id="UP000694857">
    <property type="component" value="Chromosome 10"/>
</dbReference>
<name>A0A8B8YNG0_BALMU</name>